<feature type="coiled-coil region" evidence="1">
    <location>
        <begin position="66"/>
        <end position="97"/>
    </location>
</feature>
<evidence type="ECO:0000256" key="1">
    <source>
        <dbReference type="SAM" id="Coils"/>
    </source>
</evidence>
<accession>B8HL76</accession>
<dbReference type="KEGG" id="cyn:Cyan7425_4634"/>
<dbReference type="STRING" id="395961.Cyan7425_4634"/>
<dbReference type="EMBL" id="CP001344">
    <property type="protein sequence ID" value="ACL46941.1"/>
    <property type="molecule type" value="Genomic_DNA"/>
</dbReference>
<sequence length="129" mass="14751">MINSAANRQASIIRTERGLTISGTRITLYDVMDYLTARYPAKFIRGLFNLSDDQINVALAYIDNHRAEVEAEYQIVLNEAEELRQYYEEQNRDLIAQLSTKPPKPGMEAAWEKLQLQKAKHQAHLGSQA</sequence>
<dbReference type="InterPro" id="IPR009057">
    <property type="entry name" value="Homeodomain-like_sf"/>
</dbReference>
<dbReference type="AlphaFoldDB" id="B8HL76"/>
<protein>
    <recommendedName>
        <fullName evidence="3">DUF433 domain-containing protein</fullName>
    </recommendedName>
</protein>
<dbReference type="InterPro" id="IPR036388">
    <property type="entry name" value="WH-like_DNA-bd_sf"/>
</dbReference>
<name>B8HL76_CYAP4</name>
<evidence type="ECO:0000313" key="2">
    <source>
        <dbReference type="EMBL" id="ACL46941.1"/>
    </source>
</evidence>
<evidence type="ECO:0008006" key="3">
    <source>
        <dbReference type="Google" id="ProtNLM"/>
    </source>
</evidence>
<reference evidence="2" key="1">
    <citation type="submission" date="2009-01" db="EMBL/GenBank/DDBJ databases">
        <title>Complete sequence of chromosome Cyanothece sp. PCC 7425.</title>
        <authorList>
            <consortium name="US DOE Joint Genome Institute"/>
            <person name="Lucas S."/>
            <person name="Copeland A."/>
            <person name="Lapidus A."/>
            <person name="Glavina del Rio T."/>
            <person name="Dalin E."/>
            <person name="Tice H."/>
            <person name="Bruce D."/>
            <person name="Goodwin L."/>
            <person name="Pitluck S."/>
            <person name="Sims D."/>
            <person name="Meineke L."/>
            <person name="Brettin T."/>
            <person name="Detter J.C."/>
            <person name="Han C."/>
            <person name="Larimer F."/>
            <person name="Land M."/>
            <person name="Hauser L."/>
            <person name="Kyrpides N."/>
            <person name="Ovchinnikova G."/>
            <person name="Liberton M."/>
            <person name="Stoeckel J."/>
            <person name="Banerjee A."/>
            <person name="Singh A."/>
            <person name="Page L."/>
            <person name="Sato H."/>
            <person name="Zhao L."/>
            <person name="Sherman L."/>
            <person name="Pakrasi H."/>
            <person name="Richardson P."/>
        </authorList>
    </citation>
    <scope>NUCLEOTIDE SEQUENCE</scope>
    <source>
        <strain evidence="2">PCC 7425</strain>
    </source>
</reference>
<keyword evidence="1" id="KW-0175">Coiled coil</keyword>
<dbReference type="SUPFAM" id="SSF46689">
    <property type="entry name" value="Homeodomain-like"/>
    <property type="match status" value="1"/>
</dbReference>
<gene>
    <name evidence="2" type="ordered locus">Cyan7425_4634</name>
</gene>
<dbReference type="Gene3D" id="1.10.10.10">
    <property type="entry name" value="Winged helix-like DNA-binding domain superfamily/Winged helix DNA-binding domain"/>
    <property type="match status" value="1"/>
</dbReference>
<organism evidence="2">
    <name type="scientific">Cyanothece sp. (strain PCC 7425 / ATCC 29141)</name>
    <dbReference type="NCBI Taxonomy" id="395961"/>
    <lineage>
        <taxon>Bacteria</taxon>
        <taxon>Bacillati</taxon>
        <taxon>Cyanobacteriota</taxon>
        <taxon>Cyanophyceae</taxon>
        <taxon>Gomontiellales</taxon>
        <taxon>Cyanothecaceae</taxon>
        <taxon>Cyanothece</taxon>
    </lineage>
</organism>
<proteinExistence type="predicted"/>
<dbReference type="HOGENOM" id="CLU_139107_0_0_3"/>
<dbReference type="eggNOG" id="COG2442">
    <property type="taxonomic scope" value="Bacteria"/>
</dbReference>